<dbReference type="InterPro" id="IPR017451">
    <property type="entry name" value="F-box-assoc_interact_dom"/>
</dbReference>
<name>A0AAV1RYC8_9ROSI</name>
<keyword evidence="5" id="KW-1185">Reference proteome</keyword>
<dbReference type="InterPro" id="IPR036047">
    <property type="entry name" value="F-box-like_dom_sf"/>
</dbReference>
<dbReference type="Gene3D" id="1.20.1280.50">
    <property type="match status" value="1"/>
</dbReference>
<dbReference type="InterPro" id="IPR050796">
    <property type="entry name" value="SCF_F-box_component"/>
</dbReference>
<dbReference type="EMBL" id="CAWUPB010001160">
    <property type="protein sequence ID" value="CAK7340598.1"/>
    <property type="molecule type" value="Genomic_DNA"/>
</dbReference>
<feature type="domain" description="F-box" evidence="3">
    <location>
        <begin position="129"/>
        <end position="162"/>
    </location>
</feature>
<evidence type="ECO:0000256" key="1">
    <source>
        <dbReference type="SAM" id="Phobius"/>
    </source>
</evidence>
<accession>A0AAV1RYC8</accession>
<dbReference type="PANTHER" id="PTHR31672:SF13">
    <property type="entry name" value="F-BOX PROTEIN CPR30-LIKE"/>
    <property type="match status" value="1"/>
</dbReference>
<keyword evidence="1" id="KW-1133">Transmembrane helix</keyword>
<proteinExistence type="predicted"/>
<dbReference type="Pfam" id="PF12937">
    <property type="entry name" value="F-box-like"/>
    <property type="match status" value="1"/>
</dbReference>
<dbReference type="InterPro" id="IPR013187">
    <property type="entry name" value="F-box-assoc_dom_typ3"/>
</dbReference>
<protein>
    <recommendedName>
        <fullName evidence="6">F-box domain-containing protein</fullName>
    </recommendedName>
</protein>
<dbReference type="Proteomes" id="UP001314170">
    <property type="component" value="Unassembled WGS sequence"/>
</dbReference>
<evidence type="ECO:0008006" key="6">
    <source>
        <dbReference type="Google" id="ProtNLM"/>
    </source>
</evidence>
<feature type="transmembrane region" description="Helical" evidence="1">
    <location>
        <begin position="76"/>
        <end position="98"/>
    </location>
</feature>
<keyword evidence="1" id="KW-0812">Transmembrane</keyword>
<dbReference type="AlphaFoldDB" id="A0AAV1RYC8"/>
<dbReference type="NCBIfam" id="TIGR01640">
    <property type="entry name" value="F_box_assoc_1"/>
    <property type="match status" value="1"/>
</dbReference>
<dbReference type="PANTHER" id="PTHR31672">
    <property type="entry name" value="BNACNNG10540D PROTEIN"/>
    <property type="match status" value="1"/>
</dbReference>
<evidence type="ECO:0000313" key="4">
    <source>
        <dbReference type="EMBL" id="CAK7340598.1"/>
    </source>
</evidence>
<dbReference type="InterPro" id="IPR001810">
    <property type="entry name" value="F-box_dom"/>
</dbReference>
<dbReference type="SUPFAM" id="SSF81383">
    <property type="entry name" value="F-box domain"/>
    <property type="match status" value="1"/>
</dbReference>
<evidence type="ECO:0000259" key="3">
    <source>
        <dbReference type="Pfam" id="PF12937"/>
    </source>
</evidence>
<keyword evidence="1" id="KW-0472">Membrane</keyword>
<evidence type="ECO:0000259" key="2">
    <source>
        <dbReference type="Pfam" id="PF08268"/>
    </source>
</evidence>
<comment type="caution">
    <text evidence="4">The sequence shown here is derived from an EMBL/GenBank/DDBJ whole genome shotgun (WGS) entry which is preliminary data.</text>
</comment>
<reference evidence="4 5" key="1">
    <citation type="submission" date="2024-01" db="EMBL/GenBank/DDBJ databases">
        <authorList>
            <person name="Waweru B."/>
        </authorList>
    </citation>
    <scope>NUCLEOTIDE SEQUENCE [LARGE SCALE GENOMIC DNA]</scope>
</reference>
<dbReference type="Pfam" id="PF08268">
    <property type="entry name" value="FBA_3"/>
    <property type="match status" value="1"/>
</dbReference>
<evidence type="ECO:0000313" key="5">
    <source>
        <dbReference type="Proteomes" id="UP001314170"/>
    </source>
</evidence>
<gene>
    <name evidence="4" type="ORF">DCAF_LOCUS15683</name>
</gene>
<sequence length="486" mass="57168">MENYNIFLALLCSSAVLIFFFDLLCNFRIYHRERGCLIRYVRAFSRTAGDMMPTLLILWQARDGMVDWLYRGFCHVIFPMLKIAFLVVAVVNGTIVLYRSLRNSFLWDPLVGTFITQQSRMADTEHVSNDVLIEILSWLPADCILDCQRVCRKWQALTSTPSFAELQLKRAAPGILASYMSFAKESYCLYIDEGHRSKANNQTLMHLMRLVDYTLIPPPGVEFFICNPFTQQRITLGTPPRNAFICGFFFHTMEGDYRVLSVFEDPECYRYLMFSLQTRCWRLLPSSSYCHPFSTSPIVVDGNLHWMVYHRRPSLLFQHCQPKSRDFVDLPCRNSILRFNMLTEEFDSMAHPQCDCCLQRSDDFLNLDMQEMHLIKMDEALSLCHVQHGLIDIWLLEDYSNWLWVQRYKVNLKWDIKYDPFYRNGFIHLVSFQNGELLLDWKRRGGLFGYSLELNTVRKINMKEIEEESFNFISHTPSLVSLRKVQ</sequence>
<feature type="transmembrane region" description="Helical" evidence="1">
    <location>
        <begin position="6"/>
        <end position="31"/>
    </location>
</feature>
<organism evidence="4 5">
    <name type="scientific">Dovyalis caffra</name>
    <dbReference type="NCBI Taxonomy" id="77055"/>
    <lineage>
        <taxon>Eukaryota</taxon>
        <taxon>Viridiplantae</taxon>
        <taxon>Streptophyta</taxon>
        <taxon>Embryophyta</taxon>
        <taxon>Tracheophyta</taxon>
        <taxon>Spermatophyta</taxon>
        <taxon>Magnoliopsida</taxon>
        <taxon>eudicotyledons</taxon>
        <taxon>Gunneridae</taxon>
        <taxon>Pentapetalae</taxon>
        <taxon>rosids</taxon>
        <taxon>fabids</taxon>
        <taxon>Malpighiales</taxon>
        <taxon>Salicaceae</taxon>
        <taxon>Flacourtieae</taxon>
        <taxon>Dovyalis</taxon>
    </lineage>
</organism>
<feature type="domain" description="F-box associated beta-propeller type 3" evidence="2">
    <location>
        <begin position="190"/>
        <end position="471"/>
    </location>
</feature>